<comment type="cofactor">
    <cofactor evidence="1">
        <name>Mg(2+)</name>
        <dbReference type="ChEBI" id="CHEBI:18420"/>
    </cofactor>
</comment>
<evidence type="ECO:0000256" key="3">
    <source>
        <dbReference type="ARBA" id="ARBA00016337"/>
    </source>
</evidence>
<evidence type="ECO:0000256" key="6">
    <source>
        <dbReference type="ARBA" id="ARBA00022723"/>
    </source>
</evidence>
<comment type="catalytic activity">
    <reaction evidence="10">
        <text>L-threonyl-[protein] + FAD = FMN-L-threonyl-[protein] + AMP + H(+)</text>
        <dbReference type="Rhea" id="RHEA:36847"/>
        <dbReference type="Rhea" id="RHEA-COMP:11060"/>
        <dbReference type="Rhea" id="RHEA-COMP:11061"/>
        <dbReference type="ChEBI" id="CHEBI:15378"/>
        <dbReference type="ChEBI" id="CHEBI:30013"/>
        <dbReference type="ChEBI" id="CHEBI:57692"/>
        <dbReference type="ChEBI" id="CHEBI:74257"/>
        <dbReference type="ChEBI" id="CHEBI:456215"/>
        <dbReference type="EC" id="2.7.1.180"/>
    </reaction>
</comment>
<keyword evidence="12" id="KW-1185">Reference proteome</keyword>
<dbReference type="PANTHER" id="PTHR30040:SF2">
    <property type="entry name" value="FAD:PROTEIN FMN TRANSFERASE"/>
    <property type="match status" value="1"/>
</dbReference>
<dbReference type="EC" id="2.7.1.180" evidence="2"/>
<dbReference type="SUPFAM" id="SSF143631">
    <property type="entry name" value="ApbE-like"/>
    <property type="match status" value="1"/>
</dbReference>
<protein>
    <recommendedName>
        <fullName evidence="3">FAD:protein FMN transferase</fullName>
        <ecNumber evidence="2">2.7.1.180</ecNumber>
    </recommendedName>
    <alternativeName>
        <fullName evidence="9">Flavin transferase</fullName>
    </alternativeName>
</protein>
<dbReference type="Proteomes" id="UP000676325">
    <property type="component" value="Unassembled WGS sequence"/>
</dbReference>
<gene>
    <name evidence="11" type="ORF">KDK95_13595</name>
</gene>
<keyword evidence="6" id="KW-0479">Metal-binding</keyword>
<dbReference type="InterPro" id="IPR003374">
    <property type="entry name" value="ApbE-like_sf"/>
</dbReference>
<evidence type="ECO:0000313" key="11">
    <source>
        <dbReference type="EMBL" id="MBR7827346.1"/>
    </source>
</evidence>
<dbReference type="InterPro" id="IPR024932">
    <property type="entry name" value="ApbE"/>
</dbReference>
<dbReference type="PANTHER" id="PTHR30040">
    <property type="entry name" value="THIAMINE BIOSYNTHESIS LIPOPROTEIN APBE"/>
    <property type="match status" value="1"/>
</dbReference>
<keyword evidence="4" id="KW-0285">Flavoprotein</keyword>
<dbReference type="Pfam" id="PF02424">
    <property type="entry name" value="ApbE"/>
    <property type="match status" value="1"/>
</dbReference>
<evidence type="ECO:0000313" key="12">
    <source>
        <dbReference type="Proteomes" id="UP000676325"/>
    </source>
</evidence>
<evidence type="ECO:0000256" key="1">
    <source>
        <dbReference type="ARBA" id="ARBA00001946"/>
    </source>
</evidence>
<reference evidence="11" key="1">
    <citation type="submission" date="2021-04" db="EMBL/GenBank/DDBJ databases">
        <title>Genome based classification of Actinospica acidithermotolerans sp. nov., an actinobacterium isolated from an Indonesian hot spring.</title>
        <authorList>
            <person name="Kusuma A.B."/>
            <person name="Putra K.E."/>
            <person name="Nafisah S."/>
            <person name="Loh J."/>
            <person name="Nouioui I."/>
            <person name="Goodfellow M."/>
        </authorList>
    </citation>
    <scope>NUCLEOTIDE SEQUENCE</scope>
    <source>
        <strain evidence="11">MGRD01-02</strain>
    </source>
</reference>
<evidence type="ECO:0000256" key="2">
    <source>
        <dbReference type="ARBA" id="ARBA00011955"/>
    </source>
</evidence>
<evidence type="ECO:0000256" key="10">
    <source>
        <dbReference type="ARBA" id="ARBA00048540"/>
    </source>
</evidence>
<keyword evidence="7" id="KW-0274">FAD</keyword>
<accession>A0A941E992</accession>
<evidence type="ECO:0000256" key="7">
    <source>
        <dbReference type="ARBA" id="ARBA00022827"/>
    </source>
</evidence>
<name>A0A941E992_9ACTN</name>
<organism evidence="11 12">
    <name type="scientific">Actinospica acidithermotolerans</name>
    <dbReference type="NCBI Taxonomy" id="2828514"/>
    <lineage>
        <taxon>Bacteria</taxon>
        <taxon>Bacillati</taxon>
        <taxon>Actinomycetota</taxon>
        <taxon>Actinomycetes</taxon>
        <taxon>Catenulisporales</taxon>
        <taxon>Actinospicaceae</taxon>
        <taxon>Actinospica</taxon>
    </lineage>
</organism>
<comment type="caution">
    <text evidence="11">The sequence shown here is derived from an EMBL/GenBank/DDBJ whole genome shotgun (WGS) entry which is preliminary data.</text>
</comment>
<dbReference type="Gene3D" id="3.10.520.10">
    <property type="entry name" value="ApbE-like domains"/>
    <property type="match status" value="1"/>
</dbReference>
<evidence type="ECO:0000256" key="8">
    <source>
        <dbReference type="ARBA" id="ARBA00022842"/>
    </source>
</evidence>
<evidence type="ECO:0000256" key="4">
    <source>
        <dbReference type="ARBA" id="ARBA00022630"/>
    </source>
</evidence>
<keyword evidence="5 11" id="KW-0808">Transferase</keyword>
<evidence type="ECO:0000256" key="5">
    <source>
        <dbReference type="ARBA" id="ARBA00022679"/>
    </source>
</evidence>
<dbReference type="GO" id="GO:0016740">
    <property type="term" value="F:transferase activity"/>
    <property type="evidence" value="ECO:0007669"/>
    <property type="project" value="UniProtKB-KW"/>
</dbReference>
<evidence type="ECO:0000256" key="9">
    <source>
        <dbReference type="ARBA" id="ARBA00031306"/>
    </source>
</evidence>
<sequence>MTVQTDHLAPAAADWRALGCSVRLVVADPARLELCRTRLAAWLDAVDGACSRFRPDSELSEVCRKTGPAEISPLLADALDAALRAARLTDGLVDPTVGAAMAAVGYDRDFELMEADGAPIRVTLRPVPGWQLIDLERPGDGVSGPCVLRLREGITLDLGATAKAWAADSAATELAKVADCGVLVALGGDIAVAGQPPLREDGERCWRITVRDRTDVRAAVGAAPIPESPADLGPEAEISITDGGLATSGTSSRRWLRGGDLLHHILDPRTGLPAATPWRTVSVAAGNCLDANTASTAAMLLGAKAPAWLTLHGLPARLVPEDGGPIVYTPGWPAEAEVSTLPAESAR</sequence>
<dbReference type="AlphaFoldDB" id="A0A941E992"/>
<dbReference type="GO" id="GO:0046872">
    <property type="term" value="F:metal ion binding"/>
    <property type="evidence" value="ECO:0007669"/>
    <property type="project" value="UniProtKB-KW"/>
</dbReference>
<dbReference type="RefSeq" id="WP_212518491.1">
    <property type="nucleotide sequence ID" value="NZ_JAGSOH010000032.1"/>
</dbReference>
<keyword evidence="8" id="KW-0460">Magnesium</keyword>
<proteinExistence type="predicted"/>
<dbReference type="EMBL" id="JAGSOH010000032">
    <property type="protein sequence ID" value="MBR7827346.1"/>
    <property type="molecule type" value="Genomic_DNA"/>
</dbReference>